<reference evidence="1 2" key="1">
    <citation type="submission" date="2020-07" db="EMBL/GenBank/DDBJ databases">
        <title>Genomes of two Microcystis aeruginosa (Cyanobacteria) strains from Florida (USA) with disparate toxicogenic potential.</title>
        <authorList>
            <person name="Lefler F.W."/>
            <person name="Barbosa M."/>
            <person name="Berthold D.E."/>
            <person name="Laughinghouse H.D. IV."/>
        </authorList>
    </citation>
    <scope>NUCLEOTIDE SEQUENCE [LARGE SCALE GENOMIC DNA]</scope>
    <source>
        <strain evidence="1 2">BLCCF158</strain>
    </source>
</reference>
<dbReference type="Proteomes" id="UP000525432">
    <property type="component" value="Unassembled WGS sequence"/>
</dbReference>
<sequence length="55" mass="6369">MKAIFYKLKGNAHQQEGKVNITVKELSEWIQEIQSAESQFERVLNLLEDDDDSDS</sequence>
<evidence type="ECO:0000313" key="2">
    <source>
        <dbReference type="Proteomes" id="UP000525432"/>
    </source>
</evidence>
<evidence type="ECO:0000313" key="1">
    <source>
        <dbReference type="EMBL" id="MBC1195467.1"/>
    </source>
</evidence>
<organism evidence="1 2">
    <name type="scientific">Microcystis aeruginosa BLCC-F158</name>
    <dbReference type="NCBI Taxonomy" id="2755316"/>
    <lineage>
        <taxon>Bacteria</taxon>
        <taxon>Bacillati</taxon>
        <taxon>Cyanobacteriota</taxon>
        <taxon>Cyanophyceae</taxon>
        <taxon>Oscillatoriophycideae</taxon>
        <taxon>Chroococcales</taxon>
        <taxon>Microcystaceae</taxon>
        <taxon>Microcystis</taxon>
    </lineage>
</organism>
<dbReference type="EMBL" id="JACEGC010000035">
    <property type="protein sequence ID" value="MBC1195467.1"/>
    <property type="molecule type" value="Genomic_DNA"/>
</dbReference>
<comment type="caution">
    <text evidence="1">The sequence shown here is derived from an EMBL/GenBank/DDBJ whole genome shotgun (WGS) entry which is preliminary data.</text>
</comment>
<dbReference type="AlphaFoldDB" id="A0A841V429"/>
<name>A0A841V429_MICAE</name>
<gene>
    <name evidence="1" type="ORF">H0901_09355</name>
</gene>
<accession>A0A841V429</accession>
<proteinExistence type="predicted"/>
<dbReference type="RefSeq" id="WP_185239458.1">
    <property type="nucleotide sequence ID" value="NZ_JACEGC010000035.1"/>
</dbReference>
<protein>
    <submittedName>
        <fullName evidence="1">Uncharacterized protein</fullName>
    </submittedName>
</protein>